<dbReference type="NCBIfam" id="NF008869">
    <property type="entry name" value="PRK11904.1"/>
    <property type="match status" value="1"/>
</dbReference>
<dbReference type="InterPro" id="IPR024089">
    <property type="entry name" value="PRODH_PutA_dom_I/II"/>
</dbReference>
<dbReference type="GO" id="GO:0003842">
    <property type="term" value="F:L-glutamate gamma-semialdehyde dehydrogenase activity"/>
    <property type="evidence" value="ECO:0007669"/>
    <property type="project" value="UniProtKB-UniRule"/>
</dbReference>
<dbReference type="AlphaFoldDB" id="A0A8B6M7E9"/>
<dbReference type="SUPFAM" id="SSF51730">
    <property type="entry name" value="FAD-linked oxidoreductase"/>
    <property type="match status" value="1"/>
</dbReference>
<dbReference type="InterPro" id="IPR025703">
    <property type="entry name" value="Bifunct_PutA"/>
</dbReference>
<comment type="catalytic activity">
    <reaction evidence="5">
        <text>L-proline + a quinone = (S)-1-pyrroline-5-carboxylate + a quinol + H(+)</text>
        <dbReference type="Rhea" id="RHEA:23784"/>
        <dbReference type="ChEBI" id="CHEBI:15378"/>
        <dbReference type="ChEBI" id="CHEBI:17388"/>
        <dbReference type="ChEBI" id="CHEBI:24646"/>
        <dbReference type="ChEBI" id="CHEBI:60039"/>
        <dbReference type="ChEBI" id="CHEBI:132124"/>
        <dbReference type="EC" id="1.5.5.2"/>
    </reaction>
</comment>
<comment type="caution">
    <text evidence="10">The sequence shown here is derived from an EMBL/GenBank/DDBJ whole genome shotgun (WGS) entry which is preliminary data.</text>
</comment>
<evidence type="ECO:0000313" key="11">
    <source>
        <dbReference type="Proteomes" id="UP000485880"/>
    </source>
</evidence>
<feature type="domain" description="Proline dehydrogenase PutA" evidence="9">
    <location>
        <begin position="61"/>
        <end position="176"/>
    </location>
</feature>
<evidence type="ECO:0000259" key="8">
    <source>
        <dbReference type="Pfam" id="PF01619"/>
    </source>
</evidence>
<dbReference type="InterPro" id="IPR016163">
    <property type="entry name" value="Ald_DH_C"/>
</dbReference>
<dbReference type="Gene3D" id="3.20.20.220">
    <property type="match status" value="1"/>
</dbReference>
<keyword evidence="5" id="KW-0285">Flavoprotein</keyword>
<dbReference type="InterPro" id="IPR002872">
    <property type="entry name" value="Proline_DH_dom"/>
</dbReference>
<dbReference type="SUPFAM" id="SSF81935">
    <property type="entry name" value="N-terminal domain of bifunctional PutA protein"/>
    <property type="match status" value="1"/>
</dbReference>
<dbReference type="InterPro" id="IPR016160">
    <property type="entry name" value="Ald_DH_CS_CYS"/>
</dbReference>
<dbReference type="EC" id="1.5.5.2" evidence="5"/>
<keyword evidence="5" id="KW-0804">Transcription</keyword>
<dbReference type="FunFam" id="3.40.309.10:FF:000005">
    <property type="entry name" value="1-pyrroline-5-carboxylate dehydrogenase 1"/>
    <property type="match status" value="1"/>
</dbReference>
<dbReference type="GO" id="GO:0003700">
    <property type="term" value="F:DNA-binding transcription factor activity"/>
    <property type="evidence" value="ECO:0007669"/>
    <property type="project" value="InterPro"/>
</dbReference>
<dbReference type="InterPro" id="IPR050485">
    <property type="entry name" value="Proline_metab_enzyme"/>
</dbReference>
<comment type="similarity">
    <text evidence="5">In the N-terminal section; belongs to the proline dehydrogenase family.</text>
</comment>
<dbReference type="Gene3D" id="1.20.5.460">
    <property type="entry name" value="Single helix bin"/>
    <property type="match status" value="1"/>
</dbReference>
<evidence type="ECO:0000256" key="2">
    <source>
        <dbReference type="ARBA" id="ARBA00023002"/>
    </source>
</evidence>
<dbReference type="UniPathway" id="UPA00261">
    <property type="reaction ID" value="UER00373"/>
</dbReference>
<reference evidence="10 11" key="1">
    <citation type="submission" date="2019-05" db="EMBL/GenBank/DDBJ databases">
        <authorList>
            <person name="Farhan Ul Haque M."/>
        </authorList>
    </citation>
    <scope>NUCLEOTIDE SEQUENCE [LARGE SCALE GENOMIC DNA]</scope>
    <source>
        <strain evidence="10">2</strain>
    </source>
</reference>
<evidence type="ECO:0000256" key="5">
    <source>
        <dbReference type="PIRNR" id="PIRNR000197"/>
    </source>
</evidence>
<dbReference type="RefSeq" id="WP_174512380.1">
    <property type="nucleotide sequence ID" value="NZ_CABFMQ020000078.1"/>
</dbReference>
<dbReference type="InterPro" id="IPR015590">
    <property type="entry name" value="Aldehyde_DH_dom"/>
</dbReference>
<sequence length="1055" mass="111917">MTSDVAFPLFSAPYAPADEPIAAELLRNASLGAHAEARIDRLGANLIAAARGKKTSRIGGLEDLLREYSLSSEEGLALMVLAEALLRVPDSFTADRLIEEKIGAACWSGQGEAHAGAHGSEPLLVSAAAWALGTTARMIDKGKTAEGVIAAAARRIGMGALRAAARQAMQLMGQHFVFGETIEESLRRASSREGRSNRYSFDMLGEGARTAADAEIYFKAYAHAIEAIGASRAVAANPERLGISIKLSALHPRYEPLSRTRVLAELTPRVVELARMAKRHGLHFTIDAEEADRLELSLDVIDRALADEQLKGWGGFGLAVQAYLKRSIAVVDHVATLARQHQRRLTLRLVKGAYWDTEIKRAQERGLADYPVFTRKAMTDLNYIACARKMLALRANILPQFATHNALTVATIVAIADGVDGYEFQRLHGMGEDLYAGLRDEFPGVTCRIYAPVGAHANLLAYLARRLLENGANSSFVARLGDRDIPAADLMVRPQAIVGEAANARASALALPLDIHMPSRKLAAGVEFGDSQALSALLASLPQTAAARQAAAIVSGAKTKLRKKAAIPKPAGPTREILSPIDGSAIGAVADAGTSELPQAMDEARAGFRLWSRQPVDERAACLDRAAQRLEAEAPRWLRLLQLEAGKTLDDAVSEWREAIDFLRYYAASARDRWGSPQSMPGPTGEDNKLHCHGRGVFVCISPWNFPLAIFIGQVAAALVAGNSVLAKPAEQTPLIAIEAVALLHRCGVPASALRLIPGDGEIGAALVALPGVDGVAFTGSADVATRINRALAAKDGPIAALIAETGGINAMIVDATALPEQVSDDVVASAFRSAGQRCSALRLLCVQEDVADRMIAMIAGAARELAVGDPRDVSVHVGPVIDADARGALLAHIGRMSAQDKSGAITHFTGTLPADTPQGGFYVAPHIFELRSAADLRSEIFGPILHVVRYKASELDALLDAIEAKGFGLTLGVHSRIEATIAHILDRRLAGNCYVNRNMIGAVVGTQPFGGFNLSGTGPKAGGPHYLARFCIEQTITINTAAVGGNVGLLNAVE</sequence>
<dbReference type="GO" id="GO:0004657">
    <property type="term" value="F:proline dehydrogenase activity"/>
    <property type="evidence" value="ECO:0007669"/>
    <property type="project" value="UniProtKB-UniRule"/>
</dbReference>
<comment type="catalytic activity">
    <reaction evidence="4 5">
        <text>L-glutamate 5-semialdehyde + NAD(+) + H2O = L-glutamate + NADH + 2 H(+)</text>
        <dbReference type="Rhea" id="RHEA:30235"/>
        <dbReference type="ChEBI" id="CHEBI:15377"/>
        <dbReference type="ChEBI" id="CHEBI:15378"/>
        <dbReference type="ChEBI" id="CHEBI:29985"/>
        <dbReference type="ChEBI" id="CHEBI:57540"/>
        <dbReference type="ChEBI" id="CHEBI:57945"/>
        <dbReference type="ChEBI" id="CHEBI:58066"/>
        <dbReference type="EC" id="1.2.1.88"/>
    </reaction>
</comment>
<comment type="cofactor">
    <cofactor evidence="5">
        <name>FAD</name>
        <dbReference type="ChEBI" id="CHEBI:57692"/>
    </cofactor>
</comment>
<feature type="domain" description="Proline dehydrogenase" evidence="8">
    <location>
        <begin position="187"/>
        <end position="479"/>
    </location>
</feature>
<proteinExistence type="inferred from homology"/>
<name>A0A8B6M7E9_METTU</name>
<keyword evidence="5" id="KW-0238">DNA-binding</keyword>
<dbReference type="GO" id="GO:0009898">
    <property type="term" value="C:cytoplasmic side of plasma membrane"/>
    <property type="evidence" value="ECO:0007669"/>
    <property type="project" value="TreeGrafter"/>
</dbReference>
<dbReference type="InterPro" id="IPR024082">
    <property type="entry name" value="PRODH_PutA_dom_II"/>
</dbReference>
<dbReference type="CDD" id="cd07125">
    <property type="entry name" value="ALDH_PutA-P5CDH"/>
    <property type="match status" value="1"/>
</dbReference>
<organism evidence="10 11">
    <name type="scientific">Methylocella tundrae</name>
    <dbReference type="NCBI Taxonomy" id="227605"/>
    <lineage>
        <taxon>Bacteria</taxon>
        <taxon>Pseudomonadati</taxon>
        <taxon>Pseudomonadota</taxon>
        <taxon>Alphaproteobacteria</taxon>
        <taxon>Hyphomicrobiales</taxon>
        <taxon>Beijerinckiaceae</taxon>
        <taxon>Methylocella</taxon>
    </lineage>
</organism>
<evidence type="ECO:0000256" key="1">
    <source>
        <dbReference type="ARBA" id="ARBA00004786"/>
    </source>
</evidence>
<feature type="active site" evidence="6">
    <location>
        <position position="805"/>
    </location>
</feature>
<dbReference type="Gene3D" id="3.40.605.10">
    <property type="entry name" value="Aldehyde Dehydrogenase, Chain A, domain 1"/>
    <property type="match status" value="1"/>
</dbReference>
<feature type="active site" evidence="6">
    <location>
        <position position="839"/>
    </location>
</feature>
<feature type="domain" description="Aldehyde dehydrogenase" evidence="7">
    <location>
        <begin position="574"/>
        <end position="1035"/>
    </location>
</feature>
<dbReference type="EC" id="1.2.1.88" evidence="5"/>
<dbReference type="SUPFAM" id="SSF53720">
    <property type="entry name" value="ALDH-like"/>
    <property type="match status" value="1"/>
</dbReference>
<dbReference type="Pfam" id="PF01619">
    <property type="entry name" value="Pro_dh"/>
    <property type="match status" value="1"/>
</dbReference>
<comment type="pathway">
    <text evidence="5">Amino-acid degradation; L-proline degradation into L-glutamate; L-glutamate from L-proline: step 1/2.</text>
</comment>
<dbReference type="Pfam" id="PF14850">
    <property type="entry name" value="Pro_dh-DNA_bdg"/>
    <property type="match status" value="1"/>
</dbReference>
<dbReference type="PANTHER" id="PTHR42862">
    <property type="entry name" value="DELTA-1-PYRROLINE-5-CARBOXYLATE DEHYDROGENASE 1, ISOFORM A-RELATED"/>
    <property type="match status" value="1"/>
</dbReference>
<dbReference type="InterPro" id="IPR005933">
    <property type="entry name" value="PutA_C"/>
</dbReference>
<protein>
    <recommendedName>
        <fullName evidence="5">Bifunctional protein PutA</fullName>
    </recommendedName>
    <domain>
        <recommendedName>
            <fullName evidence="5">Proline dehydrogenase</fullName>
            <ecNumber evidence="5">1.5.5.2</ecNumber>
        </recommendedName>
        <alternativeName>
            <fullName evidence="5">Proline oxidase</fullName>
        </alternativeName>
    </domain>
    <domain>
        <recommendedName>
            <fullName evidence="5">Delta-1-pyrroline-5-carboxylate dehydrogenase</fullName>
            <shortName evidence="5">P5C dehydrogenase</shortName>
            <ecNumber evidence="5">1.2.1.88</ecNumber>
        </recommendedName>
        <alternativeName>
            <fullName evidence="5">L-glutamate gamma-semialdehyde dehydrogenase</fullName>
        </alternativeName>
    </domain>
</protein>
<dbReference type="PIRSF" id="PIRSF000197">
    <property type="entry name" value="Bifunct_PutA"/>
    <property type="match status" value="1"/>
</dbReference>
<dbReference type="InterPro" id="IPR016161">
    <property type="entry name" value="Ald_DH/histidinol_DH"/>
</dbReference>
<evidence type="ECO:0000313" key="10">
    <source>
        <dbReference type="EMBL" id="VTZ50253.1"/>
    </source>
</evidence>
<evidence type="ECO:0000259" key="9">
    <source>
        <dbReference type="Pfam" id="PF14850"/>
    </source>
</evidence>
<dbReference type="NCBIfam" id="TIGR01238">
    <property type="entry name" value="D1pyr5carbox3"/>
    <property type="match status" value="1"/>
</dbReference>
<accession>A0A8B6M7E9</accession>
<keyword evidence="5" id="KW-0642">Proline metabolism</keyword>
<keyword evidence="11" id="KW-1185">Reference proteome</keyword>
<dbReference type="GO" id="GO:0003677">
    <property type="term" value="F:DNA binding"/>
    <property type="evidence" value="ECO:0007669"/>
    <property type="project" value="UniProtKB-KW"/>
</dbReference>
<keyword evidence="5" id="KW-0274">FAD</keyword>
<dbReference type="EMBL" id="CABFMQ020000078">
    <property type="protein sequence ID" value="VTZ50253.1"/>
    <property type="molecule type" value="Genomic_DNA"/>
</dbReference>
<dbReference type="Gene3D" id="3.40.309.10">
    <property type="entry name" value="Aldehyde Dehydrogenase, Chain A, domain 2"/>
    <property type="match status" value="1"/>
</dbReference>
<dbReference type="Pfam" id="PF00171">
    <property type="entry name" value="Aldedh"/>
    <property type="match status" value="1"/>
</dbReference>
<keyword evidence="3 5" id="KW-0520">NAD</keyword>
<comment type="pathway">
    <text evidence="1 5">Amino-acid degradation; L-proline degradation into L-glutamate; L-glutamate from L-proline: step 2/2.</text>
</comment>
<dbReference type="PROSITE" id="PS00070">
    <property type="entry name" value="ALDEHYDE_DEHYDR_CYS"/>
    <property type="match status" value="1"/>
</dbReference>
<evidence type="ECO:0000256" key="4">
    <source>
        <dbReference type="ARBA" id="ARBA00048142"/>
    </source>
</evidence>
<keyword evidence="5" id="KW-0678">Repressor</keyword>
<comment type="function">
    <text evidence="5">Oxidizes proline to glutamate for use as a carbon and nitrogen source.</text>
</comment>
<keyword evidence="2 5" id="KW-0560">Oxidoreductase</keyword>
<dbReference type="InterPro" id="IPR016162">
    <property type="entry name" value="Ald_DH_N"/>
</dbReference>
<evidence type="ECO:0000256" key="3">
    <source>
        <dbReference type="ARBA" id="ARBA00023027"/>
    </source>
</evidence>
<dbReference type="PANTHER" id="PTHR42862:SF1">
    <property type="entry name" value="DELTA-1-PYRROLINE-5-CARBOXYLATE DEHYDROGENASE 2, ISOFORM A-RELATED"/>
    <property type="match status" value="1"/>
</dbReference>
<keyword evidence="5" id="KW-0805">Transcription regulation</keyword>
<dbReference type="GO" id="GO:0010133">
    <property type="term" value="P:L-proline catabolic process to L-glutamate"/>
    <property type="evidence" value="ECO:0007669"/>
    <property type="project" value="UniProtKB-UniRule"/>
</dbReference>
<evidence type="ECO:0000256" key="6">
    <source>
        <dbReference type="PIRSR" id="PIRSR000197-1"/>
    </source>
</evidence>
<evidence type="ECO:0000259" key="7">
    <source>
        <dbReference type="Pfam" id="PF00171"/>
    </source>
</evidence>
<dbReference type="Proteomes" id="UP000485880">
    <property type="component" value="Unassembled WGS sequence"/>
</dbReference>
<dbReference type="InterPro" id="IPR029041">
    <property type="entry name" value="FAD-linked_oxidoreductase-like"/>
</dbReference>
<gene>
    <name evidence="10" type="ORF">MPC4_210060</name>
</gene>
<comment type="similarity">
    <text evidence="5">In the C-terminal section; belongs to the aldehyde dehydrogenase family.</text>
</comment>